<comment type="caution">
    <text evidence="2">The sequence shown here is derived from an EMBL/GenBank/DDBJ whole genome shotgun (WGS) entry which is preliminary data.</text>
</comment>
<keyword evidence="1" id="KW-1133">Transmembrane helix</keyword>
<keyword evidence="1" id="KW-0812">Transmembrane</keyword>
<feature type="transmembrane region" description="Helical" evidence="1">
    <location>
        <begin position="58"/>
        <end position="76"/>
    </location>
</feature>
<evidence type="ECO:0000313" key="3">
    <source>
        <dbReference type="Proteomes" id="UP000056450"/>
    </source>
</evidence>
<organism evidence="2 3">
    <name type="scientific">Burkholderia latens</name>
    <dbReference type="NCBI Taxonomy" id="488446"/>
    <lineage>
        <taxon>Bacteria</taxon>
        <taxon>Pseudomonadati</taxon>
        <taxon>Pseudomonadota</taxon>
        <taxon>Betaproteobacteria</taxon>
        <taxon>Burkholderiales</taxon>
        <taxon>Burkholderiaceae</taxon>
        <taxon>Burkholderia</taxon>
        <taxon>Burkholderia cepacia complex</taxon>
    </lineage>
</organism>
<sequence>MKLKTSFELFRWTHYFLIWFVGMGLCITIIELAAGPALQWLFYDLPYQLPTWSRVGRQSVFVVASSLLIATLIWFYEKKIRTLV</sequence>
<dbReference type="Proteomes" id="UP000056450">
    <property type="component" value="Unassembled WGS sequence"/>
</dbReference>
<feature type="transmembrane region" description="Helical" evidence="1">
    <location>
        <begin position="12"/>
        <end position="38"/>
    </location>
</feature>
<dbReference type="AlphaFoldDB" id="A0AAP1C6L3"/>
<name>A0AAP1C6L3_9BURK</name>
<reference evidence="2 3" key="1">
    <citation type="submission" date="2015-11" db="EMBL/GenBank/DDBJ databases">
        <title>Expanding the genomic diversity of Burkholderia species for the development of highly accurate diagnostics.</title>
        <authorList>
            <person name="Sahl J."/>
            <person name="Keim P."/>
            <person name="Wagner D."/>
        </authorList>
    </citation>
    <scope>NUCLEOTIDE SEQUENCE [LARGE SCALE GENOMIC DNA]</scope>
    <source>
        <strain evidence="2 3">RF32-BP12</strain>
    </source>
</reference>
<dbReference type="EMBL" id="LOTQ01000016">
    <property type="protein sequence ID" value="KVA09665.1"/>
    <property type="molecule type" value="Genomic_DNA"/>
</dbReference>
<accession>A0AAP1C6L3</accession>
<keyword evidence="1" id="KW-0472">Membrane</keyword>
<gene>
    <name evidence="2" type="ORF">WI41_13025</name>
</gene>
<proteinExistence type="predicted"/>
<evidence type="ECO:0000313" key="2">
    <source>
        <dbReference type="EMBL" id="KVA09665.1"/>
    </source>
</evidence>
<evidence type="ECO:0000256" key="1">
    <source>
        <dbReference type="SAM" id="Phobius"/>
    </source>
</evidence>
<protein>
    <submittedName>
        <fullName evidence="2">Uncharacterized protein</fullName>
    </submittedName>
</protein>